<organism evidence="3 4">
    <name type="scientific">Pleurodeles waltl</name>
    <name type="common">Iberian ribbed newt</name>
    <dbReference type="NCBI Taxonomy" id="8319"/>
    <lineage>
        <taxon>Eukaryota</taxon>
        <taxon>Metazoa</taxon>
        <taxon>Chordata</taxon>
        <taxon>Craniata</taxon>
        <taxon>Vertebrata</taxon>
        <taxon>Euteleostomi</taxon>
        <taxon>Amphibia</taxon>
        <taxon>Batrachia</taxon>
        <taxon>Caudata</taxon>
        <taxon>Salamandroidea</taxon>
        <taxon>Salamandridae</taxon>
        <taxon>Pleurodelinae</taxon>
        <taxon>Pleurodeles</taxon>
    </lineage>
</organism>
<name>A0AAV7W2E6_PLEWA</name>
<feature type="signal peptide" evidence="2">
    <location>
        <begin position="1"/>
        <end position="33"/>
    </location>
</feature>
<feature type="compositionally biased region" description="Basic residues" evidence="1">
    <location>
        <begin position="85"/>
        <end position="94"/>
    </location>
</feature>
<proteinExistence type="predicted"/>
<evidence type="ECO:0000313" key="4">
    <source>
        <dbReference type="Proteomes" id="UP001066276"/>
    </source>
</evidence>
<keyword evidence="2" id="KW-0732">Signal</keyword>
<keyword evidence="4" id="KW-1185">Reference proteome</keyword>
<accession>A0AAV7W2E6</accession>
<feature type="chain" id="PRO_5043978472" description="Secreted protein" evidence="2">
    <location>
        <begin position="34"/>
        <end position="121"/>
    </location>
</feature>
<gene>
    <name evidence="3" type="ORF">NDU88_002139</name>
</gene>
<feature type="region of interest" description="Disordered" evidence="1">
    <location>
        <begin position="82"/>
        <end position="105"/>
    </location>
</feature>
<evidence type="ECO:0000313" key="3">
    <source>
        <dbReference type="EMBL" id="KAJ1206738.1"/>
    </source>
</evidence>
<sequence>MGCSPSRHFSVAAPHVLLLQLLLPLFPRRGIRATLLRVRRSSSAARCHQTAPAVLQTASGLTNCGAHIRVLAAAARSATATCHAPRNRNRKRPSALRDLRSPPCSPSLSSTFLYKIPISCF</sequence>
<reference evidence="3" key="1">
    <citation type="journal article" date="2022" name="bioRxiv">
        <title>Sequencing and chromosome-scale assembly of the giantPleurodeles waltlgenome.</title>
        <authorList>
            <person name="Brown T."/>
            <person name="Elewa A."/>
            <person name="Iarovenko S."/>
            <person name="Subramanian E."/>
            <person name="Araus A.J."/>
            <person name="Petzold A."/>
            <person name="Susuki M."/>
            <person name="Suzuki K.-i.T."/>
            <person name="Hayashi T."/>
            <person name="Toyoda A."/>
            <person name="Oliveira C."/>
            <person name="Osipova E."/>
            <person name="Leigh N.D."/>
            <person name="Simon A."/>
            <person name="Yun M.H."/>
        </authorList>
    </citation>
    <scope>NUCLEOTIDE SEQUENCE</scope>
    <source>
        <strain evidence="3">20211129_DDA</strain>
        <tissue evidence="3">Liver</tissue>
    </source>
</reference>
<evidence type="ECO:0000256" key="2">
    <source>
        <dbReference type="SAM" id="SignalP"/>
    </source>
</evidence>
<dbReference type="AlphaFoldDB" id="A0AAV7W2E6"/>
<evidence type="ECO:0000256" key="1">
    <source>
        <dbReference type="SAM" id="MobiDB-lite"/>
    </source>
</evidence>
<dbReference type="EMBL" id="JANPWB010000002">
    <property type="protein sequence ID" value="KAJ1206738.1"/>
    <property type="molecule type" value="Genomic_DNA"/>
</dbReference>
<comment type="caution">
    <text evidence="3">The sequence shown here is derived from an EMBL/GenBank/DDBJ whole genome shotgun (WGS) entry which is preliminary data.</text>
</comment>
<evidence type="ECO:0008006" key="5">
    <source>
        <dbReference type="Google" id="ProtNLM"/>
    </source>
</evidence>
<dbReference type="Proteomes" id="UP001066276">
    <property type="component" value="Chromosome 1_2"/>
</dbReference>
<protein>
    <recommendedName>
        <fullName evidence="5">Secreted protein</fullName>
    </recommendedName>
</protein>